<dbReference type="AlphaFoldDB" id="A0A1L8WQR3"/>
<sequence length="261" mass="29867">MPNKNRTFESILNEDLTKEQASIIFDEVIDDVEDSKYHKNLKELFYFALNNGPSLFTGISVPDSDNPLIMAKIYLTKWCNKYIRDRNNPALKKPLKTFGEKDAALTTRVAANANIDDQKVLNDYLRGHFLYMSAENMNGSILEEYLAEVLEPEGWIWCAGSVYRAVDFCYLGTSPILLQVKNKYNTENSSSSAIRVGTTIRKWNRLNKPTKISGLDTPIPNWKALIEMTEASKELAAKLTENRYLAYIDEKSTRELWTLDD</sequence>
<dbReference type="GO" id="GO:0009036">
    <property type="term" value="F:type II site-specific deoxyribonuclease activity"/>
    <property type="evidence" value="ECO:0007669"/>
    <property type="project" value="InterPro"/>
</dbReference>
<accession>A0A1L8WQR3</accession>
<dbReference type="EMBL" id="JXLB01000004">
    <property type="protein sequence ID" value="OJG83337.1"/>
    <property type="molecule type" value="Genomic_DNA"/>
</dbReference>
<evidence type="ECO:0000313" key="2">
    <source>
        <dbReference type="Proteomes" id="UP000182152"/>
    </source>
</evidence>
<organism evidence="1 2">
    <name type="scientific">Enterococcus ratti</name>
    <dbReference type="NCBI Taxonomy" id="150033"/>
    <lineage>
        <taxon>Bacteria</taxon>
        <taxon>Bacillati</taxon>
        <taxon>Bacillota</taxon>
        <taxon>Bacilli</taxon>
        <taxon>Lactobacillales</taxon>
        <taxon>Enterococcaceae</taxon>
        <taxon>Enterococcus</taxon>
    </lineage>
</organism>
<dbReference type="InterPro" id="IPR019070">
    <property type="entry name" value="Restrct_endonuc_II_SinI"/>
</dbReference>
<comment type="caution">
    <text evidence="1">The sequence shown here is derived from an EMBL/GenBank/DDBJ whole genome shotgun (WGS) entry which is preliminary data.</text>
</comment>
<evidence type="ECO:0000313" key="1">
    <source>
        <dbReference type="EMBL" id="OJG83337.1"/>
    </source>
</evidence>
<name>A0A1L8WQR3_9ENTE</name>
<dbReference type="Pfam" id="PF09570">
    <property type="entry name" value="RE_SinI"/>
    <property type="match status" value="1"/>
</dbReference>
<dbReference type="RefSeq" id="WP_071854807.1">
    <property type="nucleotide sequence ID" value="NZ_JXLB01000004.1"/>
</dbReference>
<dbReference type="Proteomes" id="UP000182152">
    <property type="component" value="Unassembled WGS sequence"/>
</dbReference>
<dbReference type="OrthoDB" id="5337216at2"/>
<proteinExistence type="predicted"/>
<reference evidence="1 2" key="1">
    <citation type="submission" date="2014-12" db="EMBL/GenBank/DDBJ databases">
        <title>Draft genome sequences of 29 type strains of Enterococci.</title>
        <authorList>
            <person name="Zhong Z."/>
            <person name="Sun Z."/>
            <person name="Liu W."/>
            <person name="Zhang W."/>
            <person name="Zhang H."/>
        </authorList>
    </citation>
    <scope>NUCLEOTIDE SEQUENCE [LARGE SCALE GENOMIC DNA]</scope>
    <source>
        <strain evidence="1 2">DSM 15687</strain>
    </source>
</reference>
<protein>
    <submittedName>
        <fullName evidence="1">Type II restriction enzyme</fullName>
    </submittedName>
</protein>
<gene>
    <name evidence="1" type="ORF">RV14_GL001695</name>
</gene>
<keyword evidence="2" id="KW-1185">Reference proteome</keyword>
<dbReference type="STRING" id="150033.RV14_GL001695"/>
<dbReference type="GO" id="GO:0003677">
    <property type="term" value="F:DNA binding"/>
    <property type="evidence" value="ECO:0007669"/>
    <property type="project" value="InterPro"/>
</dbReference>
<dbReference type="GO" id="GO:0009307">
    <property type="term" value="P:DNA restriction-modification system"/>
    <property type="evidence" value="ECO:0007669"/>
    <property type="project" value="InterPro"/>
</dbReference>